<organism evidence="3 4">
    <name type="scientific">Nocardioides aquiterrae</name>
    <dbReference type="NCBI Taxonomy" id="203799"/>
    <lineage>
        <taxon>Bacteria</taxon>
        <taxon>Bacillati</taxon>
        <taxon>Actinomycetota</taxon>
        <taxon>Actinomycetes</taxon>
        <taxon>Propionibacteriales</taxon>
        <taxon>Nocardioidaceae</taxon>
        <taxon>Nocardioides</taxon>
    </lineage>
</organism>
<sequence>MAVLDVRVLQVDFDGTRPPDEQLERVAALVAAQEGADLVVLPELWLHGAFAPERWQETALSLDGPEIAALAAAARSAGTHLHAGTFVEHSDGGAGRDPSSRRLWNTAVLLNRTGELVARYRKIHRFGFGAGEAELIEAGVDLVAMELDDRQGRPLCTVGLATCYDLRFPEMFRGLIDRGAEVLVVSAAWPLPRIEHWESLGVARAIENQAFVIQCNDGGRHGGLDMGGHSRIVGPTGEVIASASRGCSQLRVTVDLDAVASVRRDFPVLGDRRLGVEAVLT</sequence>
<dbReference type="RefSeq" id="WP_343904578.1">
    <property type="nucleotide sequence ID" value="NZ_BAAAJE010000001.1"/>
</dbReference>
<dbReference type="PROSITE" id="PS50263">
    <property type="entry name" value="CN_HYDROLASE"/>
    <property type="match status" value="1"/>
</dbReference>
<dbReference type="Proteomes" id="UP001499979">
    <property type="component" value="Unassembled WGS sequence"/>
</dbReference>
<comment type="caution">
    <text evidence="3">The sequence shown here is derived from an EMBL/GenBank/DDBJ whole genome shotgun (WGS) entry which is preliminary data.</text>
</comment>
<dbReference type="PANTHER" id="PTHR23088:SF27">
    <property type="entry name" value="DEAMINATED GLUTATHIONE AMIDASE"/>
    <property type="match status" value="1"/>
</dbReference>
<name>A0ABN1U792_9ACTN</name>
<dbReference type="SUPFAM" id="SSF56317">
    <property type="entry name" value="Carbon-nitrogen hydrolase"/>
    <property type="match status" value="1"/>
</dbReference>
<dbReference type="InterPro" id="IPR003010">
    <property type="entry name" value="C-N_Hydrolase"/>
</dbReference>
<evidence type="ECO:0000256" key="1">
    <source>
        <dbReference type="ARBA" id="ARBA00010613"/>
    </source>
</evidence>
<feature type="domain" description="CN hydrolase" evidence="2">
    <location>
        <begin position="6"/>
        <end position="258"/>
    </location>
</feature>
<comment type="similarity">
    <text evidence="1">Belongs to the carbon-nitrogen hydrolase superfamily. NIT1/NIT2 family.</text>
</comment>
<dbReference type="Pfam" id="PF00795">
    <property type="entry name" value="CN_hydrolase"/>
    <property type="match status" value="1"/>
</dbReference>
<proteinExistence type="inferred from homology"/>
<evidence type="ECO:0000259" key="2">
    <source>
        <dbReference type="PROSITE" id="PS50263"/>
    </source>
</evidence>
<accession>A0ABN1U792</accession>
<dbReference type="GO" id="GO:0016787">
    <property type="term" value="F:hydrolase activity"/>
    <property type="evidence" value="ECO:0007669"/>
    <property type="project" value="UniProtKB-KW"/>
</dbReference>
<keyword evidence="4" id="KW-1185">Reference proteome</keyword>
<dbReference type="InterPro" id="IPR001110">
    <property type="entry name" value="UPF0012_CS"/>
</dbReference>
<evidence type="ECO:0000313" key="3">
    <source>
        <dbReference type="EMBL" id="GAA1124660.1"/>
    </source>
</evidence>
<protein>
    <submittedName>
        <fullName evidence="3">Carbon-nitrogen family hydrolase</fullName>
    </submittedName>
</protein>
<dbReference type="InterPro" id="IPR036526">
    <property type="entry name" value="C-N_Hydrolase_sf"/>
</dbReference>
<keyword evidence="3" id="KW-0378">Hydrolase</keyword>
<gene>
    <name evidence="3" type="ORF">GCM10009606_00370</name>
</gene>
<evidence type="ECO:0000313" key="4">
    <source>
        <dbReference type="Proteomes" id="UP001499979"/>
    </source>
</evidence>
<reference evidence="3 4" key="1">
    <citation type="journal article" date="2019" name="Int. J. Syst. Evol. Microbiol.">
        <title>The Global Catalogue of Microorganisms (GCM) 10K type strain sequencing project: providing services to taxonomists for standard genome sequencing and annotation.</title>
        <authorList>
            <consortium name="The Broad Institute Genomics Platform"/>
            <consortium name="The Broad Institute Genome Sequencing Center for Infectious Disease"/>
            <person name="Wu L."/>
            <person name="Ma J."/>
        </authorList>
    </citation>
    <scope>NUCLEOTIDE SEQUENCE [LARGE SCALE GENOMIC DNA]</scope>
    <source>
        <strain evidence="3 4">JCM 11813</strain>
    </source>
</reference>
<dbReference type="EMBL" id="BAAAJE010000001">
    <property type="protein sequence ID" value="GAA1124660.1"/>
    <property type="molecule type" value="Genomic_DNA"/>
</dbReference>
<dbReference type="PROSITE" id="PS01227">
    <property type="entry name" value="UPF0012"/>
    <property type="match status" value="1"/>
</dbReference>
<dbReference type="PANTHER" id="PTHR23088">
    <property type="entry name" value="NITRILASE-RELATED"/>
    <property type="match status" value="1"/>
</dbReference>
<dbReference type="Gene3D" id="3.60.110.10">
    <property type="entry name" value="Carbon-nitrogen hydrolase"/>
    <property type="match status" value="1"/>
</dbReference>